<accession>A0ABD0K1E6</accession>
<proteinExistence type="predicted"/>
<feature type="region of interest" description="Disordered" evidence="1">
    <location>
        <begin position="1"/>
        <end position="80"/>
    </location>
</feature>
<reference evidence="2 3" key="1">
    <citation type="journal article" date="2023" name="Sci. Data">
        <title>Genome assembly of the Korean intertidal mud-creeper Batillaria attramentaria.</title>
        <authorList>
            <person name="Patra A.K."/>
            <person name="Ho P.T."/>
            <person name="Jun S."/>
            <person name="Lee S.J."/>
            <person name="Kim Y."/>
            <person name="Won Y.J."/>
        </authorList>
    </citation>
    <scope>NUCLEOTIDE SEQUENCE [LARGE SCALE GENOMIC DNA]</scope>
    <source>
        <strain evidence="2">Wonlab-2016</strain>
    </source>
</reference>
<comment type="caution">
    <text evidence="2">The sequence shown here is derived from an EMBL/GenBank/DDBJ whole genome shotgun (WGS) entry which is preliminary data.</text>
</comment>
<name>A0ABD0K1E6_9CAEN</name>
<evidence type="ECO:0000256" key="1">
    <source>
        <dbReference type="SAM" id="MobiDB-lite"/>
    </source>
</evidence>
<protein>
    <submittedName>
        <fullName evidence="2">Uncharacterized protein</fullName>
    </submittedName>
</protein>
<dbReference type="AlphaFoldDB" id="A0ABD0K1E6"/>
<dbReference type="EMBL" id="JACVVK020000265">
    <property type="protein sequence ID" value="KAK7481192.1"/>
    <property type="molecule type" value="Genomic_DNA"/>
</dbReference>
<feature type="compositionally biased region" description="Basic residues" evidence="1">
    <location>
        <begin position="1"/>
        <end position="14"/>
    </location>
</feature>
<sequence length="129" mass="14973">MSGHRRPKAQSRPRTHNDLKNHSIAYESQGQYASGTVHSIARPQDQHESTACKSHDQTVSSTLNRLDQKHVRSVPDPADGQWWRPGALTVSWWPYWRLRFSTTWRAAHRVWCSPLTGGRSLQDTRNWHH</sequence>
<dbReference type="Proteomes" id="UP001519460">
    <property type="component" value="Unassembled WGS sequence"/>
</dbReference>
<organism evidence="2 3">
    <name type="scientific">Batillaria attramentaria</name>
    <dbReference type="NCBI Taxonomy" id="370345"/>
    <lineage>
        <taxon>Eukaryota</taxon>
        <taxon>Metazoa</taxon>
        <taxon>Spiralia</taxon>
        <taxon>Lophotrochozoa</taxon>
        <taxon>Mollusca</taxon>
        <taxon>Gastropoda</taxon>
        <taxon>Caenogastropoda</taxon>
        <taxon>Sorbeoconcha</taxon>
        <taxon>Cerithioidea</taxon>
        <taxon>Batillariidae</taxon>
        <taxon>Batillaria</taxon>
    </lineage>
</organism>
<evidence type="ECO:0000313" key="3">
    <source>
        <dbReference type="Proteomes" id="UP001519460"/>
    </source>
</evidence>
<keyword evidence="3" id="KW-1185">Reference proteome</keyword>
<feature type="compositionally biased region" description="Basic and acidic residues" evidence="1">
    <location>
        <begin position="44"/>
        <end position="56"/>
    </location>
</feature>
<gene>
    <name evidence="2" type="ORF">BaRGS_00027452</name>
</gene>
<feature type="compositionally biased region" description="Polar residues" evidence="1">
    <location>
        <begin position="26"/>
        <end position="37"/>
    </location>
</feature>
<evidence type="ECO:0000313" key="2">
    <source>
        <dbReference type="EMBL" id="KAK7481192.1"/>
    </source>
</evidence>